<sequence>MTITPDEPNPDPSVVPSGDPVPIDPDVDPREPNPDLPDPEIVPPEDAVTIATADRPDDL</sequence>
<proteinExistence type="predicted"/>
<protein>
    <submittedName>
        <fullName evidence="2">Uncharacterized protein</fullName>
    </submittedName>
</protein>
<organism evidence="2 3">
    <name type="scientific">Mumia zhuanghuii</name>
    <dbReference type="NCBI Taxonomy" id="2585211"/>
    <lineage>
        <taxon>Bacteria</taxon>
        <taxon>Bacillati</taxon>
        <taxon>Actinomycetota</taxon>
        <taxon>Actinomycetes</taxon>
        <taxon>Propionibacteriales</taxon>
        <taxon>Nocardioidaceae</taxon>
        <taxon>Mumia</taxon>
    </lineage>
</organism>
<gene>
    <name evidence="2" type="ORF">FE697_010230</name>
</gene>
<comment type="caution">
    <text evidence="2">The sequence shown here is derived from an EMBL/GenBank/DDBJ whole genome shotgun (WGS) entry which is preliminary data.</text>
</comment>
<evidence type="ECO:0000313" key="3">
    <source>
        <dbReference type="Proteomes" id="UP000307768"/>
    </source>
</evidence>
<dbReference type="Proteomes" id="UP000307768">
    <property type="component" value="Unassembled WGS sequence"/>
</dbReference>
<evidence type="ECO:0000256" key="1">
    <source>
        <dbReference type="SAM" id="MobiDB-lite"/>
    </source>
</evidence>
<reference evidence="2 3" key="1">
    <citation type="submission" date="2019-09" db="EMBL/GenBank/DDBJ databases">
        <title>Mumia zhuanghuii sp. nov. isolated from the intestinal contents of plateau pika (Ochotona curzoniae) in the Qinghai-Tibet plateau of China.</title>
        <authorList>
            <person name="Tian Z."/>
        </authorList>
    </citation>
    <scope>NUCLEOTIDE SEQUENCE [LARGE SCALE GENOMIC DNA]</scope>
    <source>
        <strain evidence="3">350</strain>
    </source>
</reference>
<feature type="compositionally biased region" description="Low complexity" evidence="1">
    <location>
        <begin position="12"/>
        <end position="21"/>
    </location>
</feature>
<dbReference type="AlphaFoldDB" id="A0A5Q6S0N5"/>
<evidence type="ECO:0000313" key="2">
    <source>
        <dbReference type="EMBL" id="KAA1423920.1"/>
    </source>
</evidence>
<name>A0A5Q6S0N5_9ACTN</name>
<accession>A0A5Q6S0N5</accession>
<dbReference type="RefSeq" id="WP_149769439.1">
    <property type="nucleotide sequence ID" value="NZ_VDFQ02000002.1"/>
</dbReference>
<dbReference type="EMBL" id="VDFQ02000002">
    <property type="protein sequence ID" value="KAA1423920.1"/>
    <property type="molecule type" value="Genomic_DNA"/>
</dbReference>
<feature type="region of interest" description="Disordered" evidence="1">
    <location>
        <begin position="1"/>
        <end position="59"/>
    </location>
</feature>